<evidence type="ECO:0000313" key="1">
    <source>
        <dbReference type="EMBL" id="CAK7347300.1"/>
    </source>
</evidence>
<accession>A0AAV1S9W4</accession>
<reference evidence="1 2" key="1">
    <citation type="submission" date="2024-01" db="EMBL/GenBank/DDBJ databases">
        <authorList>
            <person name="Waweru B."/>
        </authorList>
    </citation>
    <scope>NUCLEOTIDE SEQUENCE [LARGE SCALE GENOMIC DNA]</scope>
</reference>
<dbReference type="Proteomes" id="UP001314170">
    <property type="component" value="Unassembled WGS sequence"/>
</dbReference>
<name>A0AAV1S9W4_9ROSI</name>
<protein>
    <submittedName>
        <fullName evidence="1">Uncharacterized protein</fullName>
    </submittedName>
</protein>
<comment type="caution">
    <text evidence="1">The sequence shown here is derived from an EMBL/GenBank/DDBJ whole genome shotgun (WGS) entry which is preliminary data.</text>
</comment>
<proteinExistence type="predicted"/>
<sequence>MNLSLALILKELRLSSSIRNPIKSHLNGGSLYYMSSLPHEALPDKDTARANWVKQLNAPLEEIDPEIADVIELEKARQWKVMIEDSRAGIRTNTFREFHFGVGDASGWFCYD</sequence>
<gene>
    <name evidence="1" type="ORF">DCAF_LOCUS19984</name>
</gene>
<dbReference type="EMBL" id="CAWUPB010001173">
    <property type="protein sequence ID" value="CAK7347300.1"/>
    <property type="molecule type" value="Genomic_DNA"/>
</dbReference>
<keyword evidence="2" id="KW-1185">Reference proteome</keyword>
<organism evidence="1 2">
    <name type="scientific">Dovyalis caffra</name>
    <dbReference type="NCBI Taxonomy" id="77055"/>
    <lineage>
        <taxon>Eukaryota</taxon>
        <taxon>Viridiplantae</taxon>
        <taxon>Streptophyta</taxon>
        <taxon>Embryophyta</taxon>
        <taxon>Tracheophyta</taxon>
        <taxon>Spermatophyta</taxon>
        <taxon>Magnoliopsida</taxon>
        <taxon>eudicotyledons</taxon>
        <taxon>Gunneridae</taxon>
        <taxon>Pentapetalae</taxon>
        <taxon>rosids</taxon>
        <taxon>fabids</taxon>
        <taxon>Malpighiales</taxon>
        <taxon>Salicaceae</taxon>
        <taxon>Flacourtieae</taxon>
        <taxon>Dovyalis</taxon>
    </lineage>
</organism>
<dbReference type="AlphaFoldDB" id="A0AAV1S9W4"/>
<evidence type="ECO:0000313" key="2">
    <source>
        <dbReference type="Proteomes" id="UP001314170"/>
    </source>
</evidence>